<dbReference type="InterPro" id="IPR017517">
    <property type="entry name" value="Maleyloyr_isom"/>
</dbReference>
<dbReference type="EMBL" id="JAFFZN010000015">
    <property type="protein sequence ID" value="MBO8187329.1"/>
    <property type="molecule type" value="Genomic_DNA"/>
</dbReference>
<name>A0ABS3WW89_9ACTN</name>
<dbReference type="SUPFAM" id="SSF109854">
    <property type="entry name" value="DinB/YfiT-like putative metalloenzymes"/>
    <property type="match status" value="1"/>
</dbReference>
<evidence type="ECO:0000313" key="2">
    <source>
        <dbReference type="EMBL" id="MBO8187329.1"/>
    </source>
</evidence>
<dbReference type="InterPro" id="IPR024344">
    <property type="entry name" value="MDMPI_metal-binding"/>
</dbReference>
<evidence type="ECO:0000313" key="3">
    <source>
        <dbReference type="Proteomes" id="UP001518976"/>
    </source>
</evidence>
<dbReference type="NCBIfam" id="TIGR03083">
    <property type="entry name" value="maleylpyruvate isomerase family mycothiol-dependent enzyme"/>
    <property type="match status" value="1"/>
</dbReference>
<feature type="domain" description="Mycothiol-dependent maleylpyruvate isomerase metal-binding" evidence="1">
    <location>
        <begin position="15"/>
        <end position="137"/>
    </location>
</feature>
<gene>
    <name evidence="2" type="ORF">JW592_17935</name>
</gene>
<dbReference type="NCBIfam" id="TIGR03086">
    <property type="entry name" value="TIGR03086 family metal-binding protein"/>
    <property type="match status" value="1"/>
</dbReference>
<dbReference type="InterPro" id="IPR017520">
    <property type="entry name" value="CHP03086"/>
</dbReference>
<keyword evidence="3" id="KW-1185">Reference proteome</keyword>
<organism evidence="2 3">
    <name type="scientific">Streptomyces spirodelae</name>
    <dbReference type="NCBI Taxonomy" id="2812904"/>
    <lineage>
        <taxon>Bacteria</taxon>
        <taxon>Bacillati</taxon>
        <taxon>Actinomycetota</taxon>
        <taxon>Actinomycetes</taxon>
        <taxon>Kitasatosporales</taxon>
        <taxon>Streptomycetaceae</taxon>
        <taxon>Streptomyces</taxon>
    </lineage>
</organism>
<dbReference type="InterPro" id="IPR034660">
    <property type="entry name" value="DinB/YfiT-like"/>
</dbReference>
<dbReference type="RefSeq" id="WP_209266134.1">
    <property type="nucleotide sequence ID" value="NZ_JAFFZN010000015.1"/>
</dbReference>
<protein>
    <submittedName>
        <fullName evidence="2">TIGR03086 family protein</fullName>
    </submittedName>
</protein>
<reference evidence="2 3" key="1">
    <citation type="submission" date="2021-02" db="EMBL/GenBank/DDBJ databases">
        <title>Streptomyces spirodelae sp. nov., isolated from duckweed.</title>
        <authorList>
            <person name="Saimee Y."/>
            <person name="Duangmal K."/>
        </authorList>
    </citation>
    <scope>NUCLEOTIDE SEQUENCE [LARGE SCALE GENOMIC DNA]</scope>
    <source>
        <strain evidence="2 3">DW4-2</strain>
    </source>
</reference>
<proteinExistence type="predicted"/>
<dbReference type="Pfam" id="PF11716">
    <property type="entry name" value="MDMPI_N"/>
    <property type="match status" value="1"/>
</dbReference>
<dbReference type="Gene3D" id="1.20.120.450">
    <property type="entry name" value="dinb family like domain"/>
    <property type="match status" value="1"/>
</dbReference>
<evidence type="ECO:0000259" key="1">
    <source>
        <dbReference type="Pfam" id="PF11716"/>
    </source>
</evidence>
<comment type="caution">
    <text evidence="2">The sequence shown here is derived from an EMBL/GenBank/DDBJ whole genome shotgun (WGS) entry which is preliminary data.</text>
</comment>
<accession>A0ABS3WW89</accession>
<dbReference type="Proteomes" id="UP001518976">
    <property type="component" value="Unassembled WGS sequence"/>
</dbReference>
<sequence>MNSTPHIPDPRPLYARATAQLATVIATVRPERLDDPTPCEEYDVRALLGHVVSGARRIATVPEGGDGKGADVPEWTADVPAGQWPELYEDGRKRMLTAWESDEAMDAVVTVPWGRMPGRIALAGSVMETVGHTWDLARAIGWSGELDEEVARFALATAHQALPAEGREHLPFGETRQAPQSADTCTRLAAWLGRDPEWQVPGAARQ</sequence>